<dbReference type="RefSeq" id="WP_012858683.1">
    <property type="nucleotide sequence ID" value="NC_013515.1"/>
</dbReference>
<dbReference type="GO" id="GO:0003677">
    <property type="term" value="F:DNA binding"/>
    <property type="evidence" value="ECO:0007669"/>
    <property type="project" value="UniProtKB-KW"/>
</dbReference>
<feature type="coiled-coil region" evidence="4">
    <location>
        <begin position="393"/>
        <end position="427"/>
    </location>
</feature>
<name>D1AXV6_STRM9</name>
<keyword evidence="7" id="KW-1185">Reference proteome</keyword>
<keyword evidence="2" id="KW-0680">Restriction system</keyword>
<dbReference type="GeneID" id="29673773"/>
<dbReference type="STRING" id="519441.Smon_0658"/>
<dbReference type="InterPro" id="IPR052021">
    <property type="entry name" value="Type-I_RS_S_subunit"/>
</dbReference>
<evidence type="ECO:0000256" key="3">
    <source>
        <dbReference type="ARBA" id="ARBA00023125"/>
    </source>
</evidence>
<feature type="domain" description="Type I restriction modification DNA specificity" evidence="5">
    <location>
        <begin position="241"/>
        <end position="425"/>
    </location>
</feature>
<evidence type="ECO:0000313" key="7">
    <source>
        <dbReference type="Proteomes" id="UP000002072"/>
    </source>
</evidence>
<organism evidence="6 7">
    <name type="scientific">Streptobacillus moniliformis (strain ATCC 14647 / DSM 12112 / NCTC 10651 / 9901)</name>
    <dbReference type="NCBI Taxonomy" id="519441"/>
    <lineage>
        <taxon>Bacteria</taxon>
        <taxon>Fusobacteriati</taxon>
        <taxon>Fusobacteriota</taxon>
        <taxon>Fusobacteriia</taxon>
        <taxon>Fusobacteriales</taxon>
        <taxon>Leptotrichiaceae</taxon>
        <taxon>Streptobacillus</taxon>
    </lineage>
</organism>
<dbReference type="KEGG" id="smf:Smon_0658"/>
<reference evidence="6 7" key="1">
    <citation type="journal article" date="2009" name="Stand. Genomic Sci.">
        <title>Complete genome sequence of Streptobacillus moniliformis type strain (9901T).</title>
        <authorList>
            <person name="Nolan M."/>
            <person name="Gronow S."/>
            <person name="Lapidus A."/>
            <person name="Ivanova N."/>
            <person name="Copeland A."/>
            <person name="Lucas S."/>
            <person name="Del Rio T.G."/>
            <person name="Chen F."/>
            <person name="Tice H."/>
            <person name="Pitluck S."/>
            <person name="Cheng J.F."/>
            <person name="Sims D."/>
            <person name="Meincke L."/>
            <person name="Bruce D."/>
            <person name="Goodwin L."/>
            <person name="Brettin T."/>
            <person name="Han C."/>
            <person name="Detter J.C."/>
            <person name="Ovchinikova G."/>
            <person name="Pati A."/>
            <person name="Mavromatis K."/>
            <person name="Mikhailova N."/>
            <person name="Chen A."/>
            <person name="Palaniappan K."/>
            <person name="Land M."/>
            <person name="Hauser L."/>
            <person name="Chang Y.J."/>
            <person name="Jeffries C.D."/>
            <person name="Rohde M."/>
            <person name="Sproer C."/>
            <person name="Goker M."/>
            <person name="Bristow J."/>
            <person name="Eisen J.A."/>
            <person name="Markowitz V."/>
            <person name="Hugenholtz P."/>
            <person name="Kyrpides N.C."/>
            <person name="Klenk H.P."/>
            <person name="Chain P."/>
        </authorList>
    </citation>
    <scope>NUCLEOTIDE SEQUENCE [LARGE SCALE GENOMIC DNA]</scope>
    <source>
        <strain evidence="7">ATCC 14647 / DSM 12112 / NCTC 10651 / 9901</strain>
    </source>
</reference>
<dbReference type="InterPro" id="IPR044946">
    <property type="entry name" value="Restrct_endonuc_typeI_TRD_sf"/>
</dbReference>
<proteinExistence type="inferred from homology"/>
<comment type="similarity">
    <text evidence="1">Belongs to the type-I restriction system S methylase family.</text>
</comment>
<accession>D1AXV6</accession>
<keyword evidence="3" id="KW-0238">DNA-binding</keyword>
<dbReference type="Gene3D" id="1.10.287.1120">
    <property type="entry name" value="Bipartite methylase S protein"/>
    <property type="match status" value="1"/>
</dbReference>
<dbReference type="Proteomes" id="UP000002072">
    <property type="component" value="Chromosome"/>
</dbReference>
<evidence type="ECO:0000256" key="2">
    <source>
        <dbReference type="ARBA" id="ARBA00022747"/>
    </source>
</evidence>
<dbReference type="AlphaFoldDB" id="D1AXV6"/>
<dbReference type="EMBL" id="CP001779">
    <property type="protein sequence ID" value="ACZ01132.1"/>
    <property type="molecule type" value="Genomic_DNA"/>
</dbReference>
<dbReference type="PANTHER" id="PTHR30408">
    <property type="entry name" value="TYPE-1 RESTRICTION ENZYME ECOKI SPECIFICITY PROTEIN"/>
    <property type="match status" value="1"/>
</dbReference>
<evidence type="ECO:0000256" key="1">
    <source>
        <dbReference type="ARBA" id="ARBA00010923"/>
    </source>
</evidence>
<dbReference type="eggNOG" id="COG0732">
    <property type="taxonomic scope" value="Bacteria"/>
</dbReference>
<protein>
    <submittedName>
        <fullName evidence="6">Restriction modification system DNA specificity domain protein</fullName>
    </submittedName>
</protein>
<evidence type="ECO:0000256" key="4">
    <source>
        <dbReference type="SAM" id="Coils"/>
    </source>
</evidence>
<dbReference type="Pfam" id="PF01420">
    <property type="entry name" value="Methylase_S"/>
    <property type="match status" value="1"/>
</dbReference>
<dbReference type="PANTHER" id="PTHR30408:SF12">
    <property type="entry name" value="TYPE I RESTRICTION ENZYME MJAVIII SPECIFICITY SUBUNIT"/>
    <property type="match status" value="1"/>
</dbReference>
<dbReference type="OrthoDB" id="9795776at2"/>
<keyword evidence="4" id="KW-0175">Coiled coil</keyword>
<dbReference type="REBASE" id="22733">
    <property type="entry name" value="S.SmoLIII"/>
</dbReference>
<dbReference type="InterPro" id="IPR000055">
    <property type="entry name" value="Restrct_endonuc_typeI_TRD"/>
</dbReference>
<dbReference type="GO" id="GO:0009307">
    <property type="term" value="P:DNA restriction-modification system"/>
    <property type="evidence" value="ECO:0007669"/>
    <property type="project" value="UniProtKB-KW"/>
</dbReference>
<evidence type="ECO:0000259" key="5">
    <source>
        <dbReference type="Pfam" id="PF01420"/>
    </source>
</evidence>
<gene>
    <name evidence="6" type="ordered locus">Smon_0658</name>
</gene>
<dbReference type="SUPFAM" id="SSF116734">
    <property type="entry name" value="DNA methylase specificity domain"/>
    <property type="match status" value="2"/>
</dbReference>
<dbReference type="Gene3D" id="3.90.220.20">
    <property type="entry name" value="DNA methylase specificity domains"/>
    <property type="match status" value="2"/>
</dbReference>
<dbReference type="HOGENOM" id="CLU_021095_1_2_0"/>
<sequence>MNRYEKYSNSELTWSEAIPEHWGVKRIARVFDIRKEKNSPIKTKEILSLSAKHGVSLYSDKKEKGGNKPKEDLTSYNLCYLGDILINCMNVVAGSVGISNYFGAVSPVYYPLVNMNQDENGTRYMEYVFRNYNFQRSLVGLGKGIQMSEADDGRLYTVRMRISWDILKTQLLPIPPINEQEQIANYLDWKINEIDRLIQIEKEKIKELKRLTLNIIAEFVLKGINTLNYKKSNIKWIDNIPSHWNEISIRGCVNIIRGNSSFTKDDLKNQGEYVGLQYGKVYKTEIIDSEFNFYVNDKFYKTSQVVTRNDIIIVSTSETVEDLGHTSFYDRHDIGLIGGEQILLKPLNNINSKFLFYLSKIFRTQLQLCATGIKVYRFKISDLKQLYIPLPPIEEQENIVSNIELKLKQLDERVKNNYNLIKELELLKQSLISEVVTGKIDVRNIVIPEYEKITVLDDETEEFDEMEDIEDGD</sequence>
<evidence type="ECO:0000313" key="6">
    <source>
        <dbReference type="EMBL" id="ACZ01132.1"/>
    </source>
</evidence>